<dbReference type="Proteomes" id="UP000056109">
    <property type="component" value="Chromosome I"/>
</dbReference>
<proteinExistence type="predicted"/>
<sequence>MSIDHGGARSHYYYQDIETIEGTQKTGRTFKEDVENVTI</sequence>
<evidence type="ECO:0000313" key="2">
    <source>
        <dbReference type="Proteomes" id="UP000056109"/>
    </source>
</evidence>
<reference evidence="2" key="1">
    <citation type="submission" date="2014-09" db="EMBL/GenBank/DDBJ databases">
        <authorList>
            <person name="Illeghems K.G."/>
        </authorList>
    </citation>
    <scope>NUCLEOTIDE SEQUENCE [LARGE SCALE GENOMIC DNA]</scope>
    <source>
        <strain evidence="2">108B</strain>
    </source>
</reference>
<dbReference type="KEGG" id="asz:ASN_1682"/>
<protein>
    <submittedName>
        <fullName evidence="1">Uncharacterized protein</fullName>
    </submittedName>
</protein>
<gene>
    <name evidence="1" type="ORF">ASN_1682</name>
</gene>
<dbReference type="EMBL" id="LN606600">
    <property type="protein sequence ID" value="CEF41024.1"/>
    <property type="molecule type" value="Genomic_DNA"/>
</dbReference>
<name>A0A0U5EVX0_9PROT</name>
<accession>A0A0U5EVX0</accession>
<dbReference type="AlphaFoldDB" id="A0A0U5EVX0"/>
<keyword evidence="2" id="KW-1185">Reference proteome</keyword>
<evidence type="ECO:0000313" key="1">
    <source>
        <dbReference type="EMBL" id="CEF41024.1"/>
    </source>
</evidence>
<organism evidence="1 2">
    <name type="scientific">Acetobacter senegalensis</name>
    <dbReference type="NCBI Taxonomy" id="446692"/>
    <lineage>
        <taxon>Bacteria</taxon>
        <taxon>Pseudomonadati</taxon>
        <taxon>Pseudomonadota</taxon>
        <taxon>Alphaproteobacteria</taxon>
        <taxon>Acetobacterales</taxon>
        <taxon>Acetobacteraceae</taxon>
        <taxon>Acetobacter</taxon>
    </lineage>
</organism>